<feature type="compositionally biased region" description="Pro residues" evidence="1">
    <location>
        <begin position="1"/>
        <end position="17"/>
    </location>
</feature>
<keyword evidence="3" id="KW-1185">Reference proteome</keyword>
<proteinExistence type="predicted"/>
<evidence type="ECO:0000313" key="3">
    <source>
        <dbReference type="Proteomes" id="UP000297245"/>
    </source>
</evidence>
<feature type="region of interest" description="Disordered" evidence="1">
    <location>
        <begin position="537"/>
        <end position="562"/>
    </location>
</feature>
<feature type="compositionally biased region" description="Polar residues" evidence="1">
    <location>
        <begin position="537"/>
        <end position="551"/>
    </location>
</feature>
<evidence type="ECO:0000256" key="1">
    <source>
        <dbReference type="SAM" id="MobiDB-lite"/>
    </source>
</evidence>
<dbReference type="AlphaFoldDB" id="A0A4S8KUC6"/>
<feature type="compositionally biased region" description="Low complexity" evidence="1">
    <location>
        <begin position="552"/>
        <end position="562"/>
    </location>
</feature>
<feature type="compositionally biased region" description="Polar residues" evidence="1">
    <location>
        <begin position="69"/>
        <end position="95"/>
    </location>
</feature>
<protein>
    <submittedName>
        <fullName evidence="2">Uncharacterized protein</fullName>
    </submittedName>
</protein>
<accession>A0A4S8KUC6</accession>
<feature type="region of interest" description="Disordered" evidence="1">
    <location>
        <begin position="1"/>
        <end position="99"/>
    </location>
</feature>
<organism evidence="2 3">
    <name type="scientific">Dendrothele bispora (strain CBS 962.96)</name>
    <dbReference type="NCBI Taxonomy" id="1314807"/>
    <lineage>
        <taxon>Eukaryota</taxon>
        <taxon>Fungi</taxon>
        <taxon>Dikarya</taxon>
        <taxon>Basidiomycota</taxon>
        <taxon>Agaricomycotina</taxon>
        <taxon>Agaricomycetes</taxon>
        <taxon>Agaricomycetidae</taxon>
        <taxon>Agaricales</taxon>
        <taxon>Agaricales incertae sedis</taxon>
        <taxon>Dendrothele</taxon>
    </lineage>
</organism>
<name>A0A4S8KUC6_DENBC</name>
<evidence type="ECO:0000313" key="2">
    <source>
        <dbReference type="EMBL" id="THU79380.1"/>
    </source>
</evidence>
<dbReference type="OrthoDB" id="3067694at2759"/>
<dbReference type="EMBL" id="ML180032">
    <property type="protein sequence ID" value="THU79380.1"/>
    <property type="molecule type" value="Genomic_DNA"/>
</dbReference>
<reference evidence="2 3" key="1">
    <citation type="journal article" date="2019" name="Nat. Ecol. Evol.">
        <title>Megaphylogeny resolves global patterns of mushroom evolution.</title>
        <authorList>
            <person name="Varga T."/>
            <person name="Krizsan K."/>
            <person name="Foldi C."/>
            <person name="Dima B."/>
            <person name="Sanchez-Garcia M."/>
            <person name="Sanchez-Ramirez S."/>
            <person name="Szollosi G.J."/>
            <person name="Szarkandi J.G."/>
            <person name="Papp V."/>
            <person name="Albert L."/>
            <person name="Andreopoulos W."/>
            <person name="Angelini C."/>
            <person name="Antonin V."/>
            <person name="Barry K.W."/>
            <person name="Bougher N.L."/>
            <person name="Buchanan P."/>
            <person name="Buyck B."/>
            <person name="Bense V."/>
            <person name="Catcheside P."/>
            <person name="Chovatia M."/>
            <person name="Cooper J."/>
            <person name="Damon W."/>
            <person name="Desjardin D."/>
            <person name="Finy P."/>
            <person name="Geml J."/>
            <person name="Haridas S."/>
            <person name="Hughes K."/>
            <person name="Justo A."/>
            <person name="Karasinski D."/>
            <person name="Kautmanova I."/>
            <person name="Kiss B."/>
            <person name="Kocsube S."/>
            <person name="Kotiranta H."/>
            <person name="LaButti K.M."/>
            <person name="Lechner B.E."/>
            <person name="Liimatainen K."/>
            <person name="Lipzen A."/>
            <person name="Lukacs Z."/>
            <person name="Mihaltcheva S."/>
            <person name="Morgado L.N."/>
            <person name="Niskanen T."/>
            <person name="Noordeloos M.E."/>
            <person name="Ohm R.A."/>
            <person name="Ortiz-Santana B."/>
            <person name="Ovrebo C."/>
            <person name="Racz N."/>
            <person name="Riley R."/>
            <person name="Savchenko A."/>
            <person name="Shiryaev A."/>
            <person name="Soop K."/>
            <person name="Spirin V."/>
            <person name="Szebenyi C."/>
            <person name="Tomsovsky M."/>
            <person name="Tulloss R.E."/>
            <person name="Uehling J."/>
            <person name="Grigoriev I.V."/>
            <person name="Vagvolgyi C."/>
            <person name="Papp T."/>
            <person name="Martin F.M."/>
            <person name="Miettinen O."/>
            <person name="Hibbett D.S."/>
            <person name="Nagy L.G."/>
        </authorList>
    </citation>
    <scope>NUCLEOTIDE SEQUENCE [LARGE SCALE GENOMIC DNA]</scope>
    <source>
        <strain evidence="2 3">CBS 962.96</strain>
    </source>
</reference>
<sequence>MLPTFPPHTPATPPATPNPRRSTRKRRLTPKANADLSITPHKRNPTVAALEPPPAPKKTKRNPRETKNRPTLNSFTSMLSNNYQPFPTLTETPSSVLAEPVSDEELKYPDDSTATFSENVSEKTGQYVYDEQLLSLQSMSVLPSSAHLICFDISAFSLERIRSNDSLYDALSDLGQLLAKYLPEPRENVPPIDQDPDDENRTIERIRLTYVRQLFRTEDEEDEIWEDSAKLFYTPEEWNYLVQHRVPVLKARITDPIYADREEYPIISEPAKTNFPVTPITPQSSGPVSNLTQMLMLSDPRVIGSPLSPSPTSVGKARSKTTFSDRFAAHRLSVPPPRKIQPTYTEPVILPTSCQVTKTSLQDHLLVKEGVNYNALPPLRAGALVSWNTSAPRKGHVKFSEWQSLATTADVLFLIDWFKFTRSDAFINPARIDPRELTAYNPSSNYVRQVLFTRDTHAPVVCMIPIHVESSILTTFAQTSSSPPKRFRKIDGLLHSQDADRIISVITMVLGEENSEIAADIVGDVLTFSTRFEPGQAMSNRGSSAPQNRVFSPSTSGSSTASSLSGSYALPFDADVPVYDGRPVDGTNIIFDVDSDLPYIDASLTRYPGEIPSGSFAVIACTITTSTQNRTPNIKVNFNIRFAILLGTPA</sequence>
<gene>
    <name evidence="2" type="ORF">K435DRAFT_875519</name>
</gene>
<dbReference type="Proteomes" id="UP000297245">
    <property type="component" value="Unassembled WGS sequence"/>
</dbReference>